<comment type="subcellular location">
    <subcellularLocation>
        <location evidence="1">Cell membrane</location>
        <topology evidence="1">Multi-pass membrane protein</topology>
    </subcellularLocation>
</comment>
<keyword evidence="5" id="KW-0547">Nucleotide-binding</keyword>
<feature type="region of interest" description="Disordered" evidence="9">
    <location>
        <begin position="1"/>
        <end position="20"/>
    </location>
</feature>
<dbReference type="SMART" id="SM00382">
    <property type="entry name" value="AAA"/>
    <property type="match status" value="1"/>
</dbReference>
<dbReference type="CDD" id="cd03254">
    <property type="entry name" value="ABCC_Glucan_exporter_like"/>
    <property type="match status" value="1"/>
</dbReference>
<dbReference type="SUPFAM" id="SSF90123">
    <property type="entry name" value="ABC transporter transmembrane region"/>
    <property type="match status" value="1"/>
</dbReference>
<protein>
    <submittedName>
        <fullName evidence="13">ABC transporter ATP-binding protein/permease</fullName>
    </submittedName>
</protein>
<feature type="domain" description="ABC transporter" evidence="11">
    <location>
        <begin position="377"/>
        <end position="611"/>
    </location>
</feature>
<dbReference type="PROSITE" id="PS00211">
    <property type="entry name" value="ABC_TRANSPORTER_1"/>
    <property type="match status" value="1"/>
</dbReference>
<dbReference type="AlphaFoldDB" id="A0A9X4B119"/>
<dbReference type="Gene3D" id="1.20.1560.10">
    <property type="entry name" value="ABC transporter type 1, transmembrane domain"/>
    <property type="match status" value="1"/>
</dbReference>
<dbReference type="Proteomes" id="UP001141183">
    <property type="component" value="Unassembled WGS sequence"/>
</dbReference>
<feature type="transmembrane region" description="Helical" evidence="10">
    <location>
        <begin position="100"/>
        <end position="125"/>
    </location>
</feature>
<evidence type="ECO:0000259" key="12">
    <source>
        <dbReference type="PROSITE" id="PS50929"/>
    </source>
</evidence>
<dbReference type="PANTHER" id="PTHR43394:SF1">
    <property type="entry name" value="ATP-BINDING CASSETTE SUB-FAMILY B MEMBER 10, MITOCHONDRIAL"/>
    <property type="match status" value="1"/>
</dbReference>
<dbReference type="Pfam" id="PF00664">
    <property type="entry name" value="ABC_membrane"/>
    <property type="match status" value="1"/>
</dbReference>
<dbReference type="EMBL" id="JAMRYU010000008">
    <property type="protein sequence ID" value="MDC4240277.1"/>
    <property type="molecule type" value="Genomic_DNA"/>
</dbReference>
<evidence type="ECO:0000256" key="5">
    <source>
        <dbReference type="ARBA" id="ARBA00022741"/>
    </source>
</evidence>
<reference evidence="13" key="1">
    <citation type="submission" date="2022-05" db="EMBL/GenBank/DDBJ databases">
        <title>Draft genome sequence of Clostridium tertium strain CP3 isolated from Peru.</title>
        <authorList>
            <person name="Hurtado R."/>
            <person name="Lima L."/>
            <person name="Sousa T."/>
            <person name="Jaiswal A.K."/>
            <person name="Tiwari S."/>
            <person name="Maturrano L."/>
            <person name="Brenig B."/>
            <person name="Azevedo V."/>
        </authorList>
    </citation>
    <scope>NUCLEOTIDE SEQUENCE</scope>
    <source>
        <strain evidence="13">CP3</strain>
    </source>
</reference>
<keyword evidence="7 10" id="KW-1133">Transmembrane helix</keyword>
<keyword evidence="2" id="KW-0813">Transport</keyword>
<dbReference type="CDD" id="cd18547">
    <property type="entry name" value="ABC_6TM_Tm288_like"/>
    <property type="match status" value="1"/>
</dbReference>
<dbReference type="PANTHER" id="PTHR43394">
    <property type="entry name" value="ATP-DEPENDENT PERMEASE MDL1, MITOCHONDRIAL"/>
    <property type="match status" value="1"/>
</dbReference>
<evidence type="ECO:0000256" key="8">
    <source>
        <dbReference type="ARBA" id="ARBA00023136"/>
    </source>
</evidence>
<feature type="transmembrane region" description="Helical" evidence="10">
    <location>
        <begin position="202"/>
        <end position="219"/>
    </location>
</feature>
<dbReference type="GO" id="GO:0005886">
    <property type="term" value="C:plasma membrane"/>
    <property type="evidence" value="ECO:0007669"/>
    <property type="project" value="UniProtKB-SubCell"/>
</dbReference>
<dbReference type="InterPro" id="IPR027417">
    <property type="entry name" value="P-loop_NTPase"/>
</dbReference>
<comment type="caution">
    <text evidence="13">The sequence shown here is derived from an EMBL/GenBank/DDBJ whole genome shotgun (WGS) entry which is preliminary data.</text>
</comment>
<feature type="compositionally biased region" description="Basic residues" evidence="9">
    <location>
        <begin position="1"/>
        <end position="11"/>
    </location>
</feature>
<dbReference type="InterPro" id="IPR036640">
    <property type="entry name" value="ABC1_TM_sf"/>
</dbReference>
<dbReference type="GO" id="GO:0016887">
    <property type="term" value="F:ATP hydrolysis activity"/>
    <property type="evidence" value="ECO:0007669"/>
    <property type="project" value="InterPro"/>
</dbReference>
<dbReference type="InterPro" id="IPR003439">
    <property type="entry name" value="ABC_transporter-like_ATP-bd"/>
</dbReference>
<proteinExistence type="predicted"/>
<sequence>MSNNVRNKRHGGFGGPMGGMQVGGGKAKDFKGTVSKLLKYLKPYRISIITVLIFAIGSAAFSIIGPKILGKATTKLFEGLVSKVSGEVGAAIDFTYIGNIIALLLVLYVISAVFSFIQGFIMSGVAQKVSYNLRKEIAEKINRMPLKYFDKMTHGEVLSRVTNDVDTVSNTLNQSLSQMLTSITTLIGVLIMMLSISVTMTIAAIIIIPISGILIALVVKKSQKYFKEQQNFLGHVNGHVEEVYSGHNIMKAFNGEDAAVEEFNKLNDTLYNSAWKSQFLSGMMMPIMTFIGNLGYVMVSILGGYLAVKKTIEVGDILSFVQYIRSFTQPIAQTAQIANVLQSTAAAAERVFEFLEEEEEIEDIKNPVNINDIEGEVTFKDVHFGYNEDKIIINDFSSKIKPGQRVAIVGPTGAGKTTIVKLLMRFYELNSGEILLDNHNINDFKRSDLRKVFGMVLQDTWLFSGSIMENIRYGNLNATDEEVIEASKAAHVHHFVKTLPDGYNMELNEDASNVSQGQKQLLTIARAILADPKILILDEATSSVDTRTEVLIQKAMDNLMKNRTSFIIAHRLSTIKDADLILVMKDGDIVEQGTHNELLSKKGFYASLYNSQFETSQIS</sequence>
<evidence type="ECO:0000256" key="7">
    <source>
        <dbReference type="ARBA" id="ARBA00022989"/>
    </source>
</evidence>
<evidence type="ECO:0000313" key="13">
    <source>
        <dbReference type="EMBL" id="MDC4240277.1"/>
    </source>
</evidence>
<dbReference type="Pfam" id="PF00005">
    <property type="entry name" value="ABC_tran"/>
    <property type="match status" value="1"/>
</dbReference>
<feature type="transmembrane region" description="Helical" evidence="10">
    <location>
        <begin position="287"/>
        <end position="308"/>
    </location>
</feature>
<keyword evidence="3" id="KW-1003">Cell membrane</keyword>
<evidence type="ECO:0000256" key="3">
    <source>
        <dbReference type="ARBA" id="ARBA00022475"/>
    </source>
</evidence>
<feature type="domain" description="ABC transmembrane type-1" evidence="12">
    <location>
        <begin position="49"/>
        <end position="343"/>
    </location>
</feature>
<accession>A0A9X4B119</accession>
<dbReference type="RefSeq" id="WP_272470296.1">
    <property type="nucleotide sequence ID" value="NZ_JAMRYU010000008.1"/>
</dbReference>
<dbReference type="InterPro" id="IPR003593">
    <property type="entry name" value="AAA+_ATPase"/>
</dbReference>
<evidence type="ECO:0000256" key="10">
    <source>
        <dbReference type="SAM" id="Phobius"/>
    </source>
</evidence>
<feature type="transmembrane region" description="Helical" evidence="10">
    <location>
        <begin position="46"/>
        <end position="65"/>
    </location>
</feature>
<evidence type="ECO:0000256" key="4">
    <source>
        <dbReference type="ARBA" id="ARBA00022692"/>
    </source>
</evidence>
<dbReference type="InterPro" id="IPR011527">
    <property type="entry name" value="ABC1_TM_dom"/>
</dbReference>
<feature type="transmembrane region" description="Helical" evidence="10">
    <location>
        <begin position="179"/>
        <end position="196"/>
    </location>
</feature>
<dbReference type="FunFam" id="3.40.50.300:FF:000287">
    <property type="entry name" value="Multidrug ABC transporter ATP-binding protein"/>
    <property type="match status" value="1"/>
</dbReference>
<dbReference type="SUPFAM" id="SSF52540">
    <property type="entry name" value="P-loop containing nucleoside triphosphate hydrolases"/>
    <property type="match status" value="1"/>
</dbReference>
<dbReference type="PROSITE" id="PS50893">
    <property type="entry name" value="ABC_TRANSPORTER_2"/>
    <property type="match status" value="1"/>
</dbReference>
<evidence type="ECO:0000256" key="6">
    <source>
        <dbReference type="ARBA" id="ARBA00022840"/>
    </source>
</evidence>
<gene>
    <name evidence="13" type="ORF">NE398_08870</name>
</gene>
<keyword evidence="8 10" id="KW-0472">Membrane</keyword>
<dbReference type="GO" id="GO:0005524">
    <property type="term" value="F:ATP binding"/>
    <property type="evidence" value="ECO:0007669"/>
    <property type="project" value="UniProtKB-KW"/>
</dbReference>
<keyword evidence="6 13" id="KW-0067">ATP-binding</keyword>
<dbReference type="PROSITE" id="PS50929">
    <property type="entry name" value="ABC_TM1F"/>
    <property type="match status" value="1"/>
</dbReference>
<organism evidence="13 14">
    <name type="scientific">Clostridium tertium</name>
    <dbReference type="NCBI Taxonomy" id="1559"/>
    <lineage>
        <taxon>Bacteria</taxon>
        <taxon>Bacillati</taxon>
        <taxon>Bacillota</taxon>
        <taxon>Clostridia</taxon>
        <taxon>Eubacteriales</taxon>
        <taxon>Clostridiaceae</taxon>
        <taxon>Clostridium</taxon>
    </lineage>
</organism>
<keyword evidence="4 10" id="KW-0812">Transmembrane</keyword>
<dbReference type="FunFam" id="1.20.1560.10:FF:000011">
    <property type="entry name" value="Multidrug ABC transporter ATP-binding protein"/>
    <property type="match status" value="1"/>
</dbReference>
<evidence type="ECO:0000313" key="14">
    <source>
        <dbReference type="Proteomes" id="UP001141183"/>
    </source>
</evidence>
<evidence type="ECO:0000259" key="11">
    <source>
        <dbReference type="PROSITE" id="PS50893"/>
    </source>
</evidence>
<name>A0A9X4B119_9CLOT</name>
<evidence type="ECO:0000256" key="2">
    <source>
        <dbReference type="ARBA" id="ARBA00022448"/>
    </source>
</evidence>
<dbReference type="Gene3D" id="3.40.50.300">
    <property type="entry name" value="P-loop containing nucleotide triphosphate hydrolases"/>
    <property type="match status" value="1"/>
</dbReference>
<dbReference type="GO" id="GO:0015421">
    <property type="term" value="F:ABC-type oligopeptide transporter activity"/>
    <property type="evidence" value="ECO:0007669"/>
    <property type="project" value="TreeGrafter"/>
</dbReference>
<dbReference type="InterPro" id="IPR017871">
    <property type="entry name" value="ABC_transporter-like_CS"/>
</dbReference>
<dbReference type="InterPro" id="IPR039421">
    <property type="entry name" value="Type_1_exporter"/>
</dbReference>
<evidence type="ECO:0000256" key="9">
    <source>
        <dbReference type="SAM" id="MobiDB-lite"/>
    </source>
</evidence>
<evidence type="ECO:0000256" key="1">
    <source>
        <dbReference type="ARBA" id="ARBA00004651"/>
    </source>
</evidence>
<keyword evidence="14" id="KW-1185">Reference proteome</keyword>